<comment type="caution">
    <text evidence="5">The sequence shown here is derived from an EMBL/GenBank/DDBJ whole genome shotgun (WGS) entry which is preliminary data.</text>
</comment>
<evidence type="ECO:0000313" key="5">
    <source>
        <dbReference type="EMBL" id="MCW6509961.1"/>
    </source>
</evidence>
<evidence type="ECO:0000256" key="4">
    <source>
        <dbReference type="SAM" id="SignalP"/>
    </source>
</evidence>
<dbReference type="InterPro" id="IPR019734">
    <property type="entry name" value="TPR_rpt"/>
</dbReference>
<keyword evidence="2 3" id="KW-0802">TPR repeat</keyword>
<feature type="signal peptide" evidence="4">
    <location>
        <begin position="1"/>
        <end position="23"/>
    </location>
</feature>
<feature type="repeat" description="TPR" evidence="3">
    <location>
        <begin position="404"/>
        <end position="437"/>
    </location>
</feature>
<dbReference type="PANTHER" id="PTHR45586">
    <property type="entry name" value="TPR REPEAT-CONTAINING PROTEIN PA4667"/>
    <property type="match status" value="1"/>
</dbReference>
<accession>A0AA42CL37</accession>
<keyword evidence="1" id="KW-0677">Repeat</keyword>
<dbReference type="RefSeq" id="WP_282586331.1">
    <property type="nucleotide sequence ID" value="NZ_JAMOIM010000012.1"/>
</dbReference>
<evidence type="ECO:0000256" key="3">
    <source>
        <dbReference type="PROSITE-ProRule" id="PRU00339"/>
    </source>
</evidence>
<dbReference type="InterPro" id="IPR051012">
    <property type="entry name" value="CellSynth/LPSAsmb/PSIAsmb"/>
</dbReference>
<evidence type="ECO:0000256" key="1">
    <source>
        <dbReference type="ARBA" id="ARBA00022737"/>
    </source>
</evidence>
<reference evidence="5" key="1">
    <citation type="submission" date="2022-05" db="EMBL/GenBank/DDBJ databases">
        <authorList>
            <person name="Pankratov T."/>
        </authorList>
    </citation>
    <scope>NUCLEOTIDE SEQUENCE</scope>
    <source>
        <strain evidence="5">BP6-180914</strain>
    </source>
</reference>
<evidence type="ECO:0000256" key="2">
    <source>
        <dbReference type="ARBA" id="ARBA00022803"/>
    </source>
</evidence>
<evidence type="ECO:0000313" key="6">
    <source>
        <dbReference type="Proteomes" id="UP001165667"/>
    </source>
</evidence>
<keyword evidence="6" id="KW-1185">Reference proteome</keyword>
<organism evidence="5 6">
    <name type="scientific">Lichenifustis flavocetrariae</name>
    <dbReference type="NCBI Taxonomy" id="2949735"/>
    <lineage>
        <taxon>Bacteria</taxon>
        <taxon>Pseudomonadati</taxon>
        <taxon>Pseudomonadota</taxon>
        <taxon>Alphaproteobacteria</taxon>
        <taxon>Hyphomicrobiales</taxon>
        <taxon>Lichenihabitantaceae</taxon>
        <taxon>Lichenifustis</taxon>
    </lineage>
</organism>
<feature type="repeat" description="TPR" evidence="3">
    <location>
        <begin position="577"/>
        <end position="610"/>
    </location>
</feature>
<dbReference type="EMBL" id="JAMOIM010000012">
    <property type="protein sequence ID" value="MCW6509961.1"/>
    <property type="molecule type" value="Genomic_DNA"/>
</dbReference>
<gene>
    <name evidence="5" type="ORF">M8523_18230</name>
</gene>
<proteinExistence type="predicted"/>
<dbReference type="Gene3D" id="1.25.40.10">
    <property type="entry name" value="Tetratricopeptide repeat domain"/>
    <property type="match status" value="3"/>
</dbReference>
<name>A0AA42CL37_9HYPH</name>
<dbReference type="PROSITE" id="PS50005">
    <property type="entry name" value="TPR"/>
    <property type="match status" value="3"/>
</dbReference>
<dbReference type="SUPFAM" id="SSF48452">
    <property type="entry name" value="TPR-like"/>
    <property type="match status" value="3"/>
</dbReference>
<feature type="chain" id="PRO_5041361024" evidence="4">
    <location>
        <begin position="24"/>
        <end position="793"/>
    </location>
</feature>
<dbReference type="PROSITE" id="PS51257">
    <property type="entry name" value="PROKAR_LIPOPROTEIN"/>
    <property type="match status" value="1"/>
</dbReference>
<dbReference type="PANTHER" id="PTHR45586:SF1">
    <property type="entry name" value="LIPOPOLYSACCHARIDE ASSEMBLY PROTEIN B"/>
    <property type="match status" value="1"/>
</dbReference>
<feature type="repeat" description="TPR" evidence="3">
    <location>
        <begin position="231"/>
        <end position="264"/>
    </location>
</feature>
<dbReference type="Proteomes" id="UP001165667">
    <property type="component" value="Unassembled WGS sequence"/>
</dbReference>
<protein>
    <submittedName>
        <fullName evidence="5">Tetratricopeptide repeat protein</fullName>
    </submittedName>
</protein>
<dbReference type="Pfam" id="PF13432">
    <property type="entry name" value="TPR_16"/>
    <property type="match status" value="4"/>
</dbReference>
<dbReference type="SMART" id="SM00028">
    <property type="entry name" value="TPR"/>
    <property type="match status" value="10"/>
</dbReference>
<dbReference type="InterPro" id="IPR011990">
    <property type="entry name" value="TPR-like_helical_dom_sf"/>
</dbReference>
<dbReference type="AlphaFoldDB" id="A0AA42CL37"/>
<sequence>MRRVLSISSILLISLFVAGCNNAGQDVAETLARAHQYVVEGNIAKARVELQNALKANPTDPQVNLTLARLEDEAGNLQAAVPFYLRAAAPDAHLIEPQLRVAEILLDSDRLQDAAGRINATVGSFPGNASALAMRADLAERQGQLGPAKTDADAALQKDPINSRALAVLAMLDLRNHDAEQALNLVNRGLAKAPNDLRLLQVQAAALLTSNQPEKAVDALRSIVRAAPGNIAVQTAIANLEASNGKLDDAIAHFKAAVDASPANVDLQLAFIKFLASTSKSNDAASYIDKLITLYPDTSTYDLALAGYYRSKGALEQSKATLVQAEARLPDGKSKREVEVALAKVEADSGHYDLAEAKLNSVLSLDPQNTEALLFRADLSARFGRTTNAIADLTAVVRNDPVNGRAFQALATAYLRQGDAKLAVDAIRRAVAVVPGDENAQATLAAFLENAADQEGARDLMARVTLRRPDSPFVWIVNAQIAIDRKDWGEAARSLNRLREIPGSSFAATLIDGQMRAARGDNSGAALVYRNAIGAQIDFDPSLLGAFARASTAAGESGDAAQFLAQRTPALKREIQPQAWITAMSLQASAGHVDKADEAFANAVRLSPQTADFYSAYVGVLLGKNQYDQARRVITSGLAAGASRSALLVLRGWIDESAGDAKAAQASYKEALDANPLSIDAANNYGSLVADRQSTNIEVLADARARLSGSEAINNPSIVDTIAWLDYRLGRFEEARLLLTRINARESKTPQIRFHLAAVLLALGDRSTGLALLDSLKGLTFPGSEEARSLSAT</sequence>
<keyword evidence="4" id="KW-0732">Signal</keyword>